<comment type="catalytic activity">
    <reaction evidence="1">
        <text>a purine D-ribonucleoside + phosphate = a purine nucleobase + alpha-D-ribose 1-phosphate</text>
        <dbReference type="Rhea" id="RHEA:19805"/>
        <dbReference type="ChEBI" id="CHEBI:26386"/>
        <dbReference type="ChEBI" id="CHEBI:43474"/>
        <dbReference type="ChEBI" id="CHEBI:57720"/>
        <dbReference type="ChEBI" id="CHEBI:142355"/>
        <dbReference type="EC" id="2.4.2.1"/>
    </reaction>
</comment>
<dbReference type="FunFam" id="3.40.50.1580:FF:000004">
    <property type="entry name" value="Purine nucleoside phosphorylase"/>
    <property type="match status" value="1"/>
</dbReference>
<keyword evidence="11" id="KW-1185">Reference proteome</keyword>
<dbReference type="NCBIfam" id="NF006054">
    <property type="entry name" value="PRK08202.1"/>
    <property type="match status" value="1"/>
</dbReference>
<keyword evidence="5 7" id="KW-0808">Transferase</keyword>
<feature type="binding site" evidence="8">
    <location>
        <position position="233"/>
    </location>
    <ligand>
        <name>phosphate</name>
        <dbReference type="ChEBI" id="CHEBI:43474"/>
    </ligand>
</feature>
<feature type="binding site" evidence="8">
    <location>
        <position position="214"/>
    </location>
    <ligand>
        <name>a purine D-ribonucleoside</name>
        <dbReference type="ChEBI" id="CHEBI:142355"/>
    </ligand>
</feature>
<dbReference type="InterPro" id="IPR011268">
    <property type="entry name" value="Purine_phosphorylase"/>
</dbReference>
<comment type="pathway">
    <text evidence="2 7">Purine metabolism; purine nucleoside salvage.</text>
</comment>
<sequence length="317" mass="34144">MAEVTTTTTIAFAAQSAYHIRTQLPPALSKPCIGIICGSGLGGLAETLHSSPQFEISYTKIPNFPHSTVVGHAGKFVFGLLGEKKTPVVMMVGRVHFFEGHSIEKVTFPTRVMKLLGISTIIVTNAAGGLNPAYSVGDMMIINDHINLPGLSGAHPLRGPNNDSWGPRFPALSDAYDLELRKVVHQSYKKLPGTTETRKLHEGVYVFVSGPSYETRAECRMLKMMGADCVGMSTVPEIIVARHCGLRVLAMSLVTNKSVLEEGPRGDAVLVEGKDVGELKGVMEMGKANHEEVLETGKEAAKDMQALIKQFVDDISG</sequence>
<reference evidence="10 11" key="1">
    <citation type="journal article" date="2018" name="Nat. Ecol. Evol.">
        <title>Pezizomycetes genomes reveal the molecular basis of ectomycorrhizal truffle lifestyle.</title>
        <authorList>
            <person name="Murat C."/>
            <person name="Payen T."/>
            <person name="Noel B."/>
            <person name="Kuo A."/>
            <person name="Morin E."/>
            <person name="Chen J."/>
            <person name="Kohler A."/>
            <person name="Krizsan K."/>
            <person name="Balestrini R."/>
            <person name="Da Silva C."/>
            <person name="Montanini B."/>
            <person name="Hainaut M."/>
            <person name="Levati E."/>
            <person name="Barry K.W."/>
            <person name="Belfiori B."/>
            <person name="Cichocki N."/>
            <person name="Clum A."/>
            <person name="Dockter R.B."/>
            <person name="Fauchery L."/>
            <person name="Guy J."/>
            <person name="Iotti M."/>
            <person name="Le Tacon F."/>
            <person name="Lindquist E.A."/>
            <person name="Lipzen A."/>
            <person name="Malagnac F."/>
            <person name="Mello A."/>
            <person name="Molinier V."/>
            <person name="Miyauchi S."/>
            <person name="Poulain J."/>
            <person name="Riccioni C."/>
            <person name="Rubini A."/>
            <person name="Sitrit Y."/>
            <person name="Splivallo R."/>
            <person name="Traeger S."/>
            <person name="Wang M."/>
            <person name="Zifcakova L."/>
            <person name="Wipf D."/>
            <person name="Zambonelli A."/>
            <person name="Paolocci F."/>
            <person name="Nowrousian M."/>
            <person name="Ottonello S."/>
            <person name="Baldrian P."/>
            <person name="Spatafora J.W."/>
            <person name="Henrissat B."/>
            <person name="Nagy L.G."/>
            <person name="Aury J.M."/>
            <person name="Wincker P."/>
            <person name="Grigoriev I.V."/>
            <person name="Bonfante P."/>
            <person name="Martin F.M."/>
        </authorList>
    </citation>
    <scope>NUCLEOTIDE SEQUENCE [LARGE SCALE GENOMIC DNA]</scope>
    <source>
        <strain evidence="10 11">CCBAS932</strain>
    </source>
</reference>
<comment type="similarity">
    <text evidence="3 7">Belongs to the PNP/MTAP phosphorylase family.</text>
</comment>
<feature type="binding site" evidence="8">
    <location>
        <position position="126"/>
    </location>
    <ligand>
        <name>phosphate</name>
        <dbReference type="ChEBI" id="CHEBI:43474"/>
    </ligand>
</feature>
<dbReference type="PIRSF" id="PIRSF000477">
    <property type="entry name" value="PurNPase"/>
    <property type="match status" value="1"/>
</dbReference>
<feature type="binding site" evidence="8">
    <location>
        <begin position="94"/>
        <end position="96"/>
    </location>
    <ligand>
        <name>phosphate</name>
        <dbReference type="ChEBI" id="CHEBI:43474"/>
    </ligand>
</feature>
<evidence type="ECO:0000259" key="9">
    <source>
        <dbReference type="Pfam" id="PF01048"/>
    </source>
</evidence>
<evidence type="ECO:0000256" key="3">
    <source>
        <dbReference type="ARBA" id="ARBA00006751"/>
    </source>
</evidence>
<evidence type="ECO:0000256" key="5">
    <source>
        <dbReference type="ARBA" id="ARBA00022679"/>
    </source>
</evidence>
<dbReference type="GO" id="GO:0004731">
    <property type="term" value="F:purine-nucleoside phosphorylase activity"/>
    <property type="evidence" value="ECO:0007669"/>
    <property type="project" value="UniProtKB-EC"/>
</dbReference>
<dbReference type="CDD" id="cd09009">
    <property type="entry name" value="PNP-EcPNPII_like"/>
    <property type="match status" value="1"/>
</dbReference>
<comment type="function">
    <text evidence="6">The purine nucleoside phosphorylases catalyze the phosphorolytic breakdown of the N-glycosidic bond in the beta-(deoxy)ribonucleoside molecules, with the formation of the corresponding free purine bases and pentose-1-phosphate. Cleaves guanosine and inosine.</text>
</comment>
<evidence type="ECO:0000256" key="2">
    <source>
        <dbReference type="ARBA" id="ARBA00005058"/>
    </source>
</evidence>
<evidence type="ECO:0000256" key="6">
    <source>
        <dbReference type="ARBA" id="ARBA00058131"/>
    </source>
</evidence>
<dbReference type="Pfam" id="PF01048">
    <property type="entry name" value="PNP_UDP_1"/>
    <property type="match status" value="1"/>
</dbReference>
<dbReference type="GO" id="GO:0009116">
    <property type="term" value="P:nucleoside metabolic process"/>
    <property type="evidence" value="ECO:0007669"/>
    <property type="project" value="InterPro"/>
</dbReference>
<dbReference type="Gene3D" id="3.40.50.1580">
    <property type="entry name" value="Nucleoside phosphorylase domain"/>
    <property type="match status" value="1"/>
</dbReference>
<dbReference type="STRING" id="1392247.A0A3N4L435"/>
<evidence type="ECO:0000313" key="10">
    <source>
        <dbReference type="EMBL" id="RPB17316.1"/>
    </source>
</evidence>
<dbReference type="InParanoid" id="A0A3N4L435"/>
<dbReference type="NCBIfam" id="TIGR01697">
    <property type="entry name" value="PNPH-PUNA-XAPA"/>
    <property type="match status" value="1"/>
</dbReference>
<dbReference type="EC" id="2.4.2.1" evidence="7"/>
<feature type="binding site" evidence="8">
    <location>
        <position position="72"/>
    </location>
    <ligand>
        <name>phosphate</name>
        <dbReference type="ChEBI" id="CHEBI:43474"/>
    </ligand>
</feature>
<dbReference type="EMBL" id="ML119106">
    <property type="protein sequence ID" value="RPB17316.1"/>
    <property type="molecule type" value="Genomic_DNA"/>
</dbReference>
<dbReference type="AlphaFoldDB" id="A0A3N4L435"/>
<dbReference type="InterPro" id="IPR011270">
    <property type="entry name" value="Pur_Nuc_Pase_Ino/Guo-sp"/>
</dbReference>
<evidence type="ECO:0000256" key="7">
    <source>
        <dbReference type="PIRNR" id="PIRNR000477"/>
    </source>
</evidence>
<accession>A0A3N4L435</accession>
<feature type="binding site" evidence="8">
    <location>
        <position position="256"/>
    </location>
    <ligand>
        <name>a purine D-ribonucleoside</name>
        <dbReference type="ChEBI" id="CHEBI:142355"/>
    </ligand>
</feature>
<dbReference type="PANTHER" id="PTHR11904:SF9">
    <property type="entry name" value="PURINE NUCLEOSIDE PHOSPHORYLASE-RELATED"/>
    <property type="match status" value="1"/>
</dbReference>
<organism evidence="10 11">
    <name type="scientific">Morchella conica CCBAS932</name>
    <dbReference type="NCBI Taxonomy" id="1392247"/>
    <lineage>
        <taxon>Eukaryota</taxon>
        <taxon>Fungi</taxon>
        <taxon>Dikarya</taxon>
        <taxon>Ascomycota</taxon>
        <taxon>Pezizomycotina</taxon>
        <taxon>Pezizomycetes</taxon>
        <taxon>Pezizales</taxon>
        <taxon>Morchellaceae</taxon>
        <taxon>Morchella</taxon>
    </lineage>
</organism>
<proteinExistence type="inferred from homology"/>
<dbReference type="PANTHER" id="PTHR11904">
    <property type="entry name" value="METHYLTHIOADENOSINE/PURINE NUCLEOSIDE PHOSPHORYLASE"/>
    <property type="match status" value="1"/>
</dbReference>
<name>A0A3N4L435_9PEZI</name>
<dbReference type="FunCoup" id="A0A3N4L435">
    <property type="interactions" value="698"/>
</dbReference>
<dbReference type="UniPathway" id="UPA00606"/>
<keyword evidence="4 7" id="KW-0328">Glycosyltransferase</keyword>
<dbReference type="InterPro" id="IPR035994">
    <property type="entry name" value="Nucleoside_phosphorylase_sf"/>
</dbReference>
<evidence type="ECO:0000256" key="4">
    <source>
        <dbReference type="ARBA" id="ARBA00022676"/>
    </source>
</evidence>
<evidence type="ECO:0000256" key="8">
    <source>
        <dbReference type="PIRSR" id="PIRSR000477-2"/>
    </source>
</evidence>
<dbReference type="GO" id="GO:0005737">
    <property type="term" value="C:cytoplasm"/>
    <property type="evidence" value="ECO:0007669"/>
    <property type="project" value="TreeGrafter"/>
</dbReference>
<dbReference type="SUPFAM" id="SSF53167">
    <property type="entry name" value="Purine and uridine phosphorylases"/>
    <property type="match status" value="1"/>
</dbReference>
<dbReference type="NCBIfam" id="TIGR01700">
    <property type="entry name" value="PNPH"/>
    <property type="match status" value="1"/>
</dbReference>
<dbReference type="Proteomes" id="UP000277580">
    <property type="component" value="Unassembled WGS sequence"/>
</dbReference>
<protein>
    <recommendedName>
        <fullName evidence="7">Purine nucleoside phosphorylase</fullName>
        <ecNumber evidence="7">2.4.2.1</ecNumber>
    </recommendedName>
    <alternativeName>
        <fullName evidence="7">Inosine-guanosine phosphorylase</fullName>
    </alternativeName>
</protein>
<dbReference type="OrthoDB" id="10261782at2759"/>
<evidence type="ECO:0000313" key="11">
    <source>
        <dbReference type="Proteomes" id="UP000277580"/>
    </source>
</evidence>
<evidence type="ECO:0000256" key="1">
    <source>
        <dbReference type="ARBA" id="ARBA00000755"/>
    </source>
</evidence>
<dbReference type="InterPro" id="IPR000845">
    <property type="entry name" value="Nucleoside_phosphorylase_d"/>
</dbReference>
<gene>
    <name evidence="10" type="ORF">P167DRAFT_499028</name>
</gene>
<feature type="domain" description="Nucleoside phosphorylase" evidence="9">
    <location>
        <begin position="33"/>
        <end position="312"/>
    </location>
</feature>
<feature type="binding site" evidence="8">
    <location>
        <position position="39"/>
    </location>
    <ligand>
        <name>phosphate</name>
        <dbReference type="ChEBI" id="CHEBI:43474"/>
    </ligand>
</feature>